<organism evidence="1 2">
    <name type="scientific">Cuscuta europaea</name>
    <name type="common">European dodder</name>
    <dbReference type="NCBI Taxonomy" id="41803"/>
    <lineage>
        <taxon>Eukaryota</taxon>
        <taxon>Viridiplantae</taxon>
        <taxon>Streptophyta</taxon>
        <taxon>Embryophyta</taxon>
        <taxon>Tracheophyta</taxon>
        <taxon>Spermatophyta</taxon>
        <taxon>Magnoliopsida</taxon>
        <taxon>eudicotyledons</taxon>
        <taxon>Gunneridae</taxon>
        <taxon>Pentapetalae</taxon>
        <taxon>asterids</taxon>
        <taxon>lamiids</taxon>
        <taxon>Solanales</taxon>
        <taxon>Convolvulaceae</taxon>
        <taxon>Cuscuteae</taxon>
        <taxon>Cuscuta</taxon>
        <taxon>Cuscuta subgen. Cuscuta</taxon>
    </lineage>
</organism>
<dbReference type="Proteomes" id="UP001152484">
    <property type="component" value="Unassembled WGS sequence"/>
</dbReference>
<dbReference type="SUPFAM" id="SSF53098">
    <property type="entry name" value="Ribonuclease H-like"/>
    <property type="match status" value="1"/>
</dbReference>
<reference evidence="1" key="1">
    <citation type="submission" date="2022-07" db="EMBL/GenBank/DDBJ databases">
        <authorList>
            <person name="Macas J."/>
            <person name="Novak P."/>
            <person name="Neumann P."/>
        </authorList>
    </citation>
    <scope>NUCLEOTIDE SEQUENCE</scope>
</reference>
<dbReference type="InterPro" id="IPR012337">
    <property type="entry name" value="RNaseH-like_sf"/>
</dbReference>
<keyword evidence="2" id="KW-1185">Reference proteome</keyword>
<gene>
    <name evidence="1" type="ORF">CEURO_LOCUS5860</name>
</gene>
<dbReference type="AlphaFoldDB" id="A0A9P0YV71"/>
<accession>A0A9P0YV71</accession>
<proteinExistence type="predicted"/>
<name>A0A9P0YV71_CUSEU</name>
<evidence type="ECO:0000313" key="2">
    <source>
        <dbReference type="Proteomes" id="UP001152484"/>
    </source>
</evidence>
<dbReference type="PANTHER" id="PTHR23272">
    <property type="entry name" value="BED FINGER-RELATED"/>
    <property type="match status" value="1"/>
</dbReference>
<comment type="caution">
    <text evidence="1">The sequence shown here is derived from an EMBL/GenBank/DDBJ whole genome shotgun (WGS) entry which is preliminary data.</text>
</comment>
<dbReference type="EMBL" id="CAMAPE010000010">
    <property type="protein sequence ID" value="CAH9076509.1"/>
    <property type="molecule type" value="Genomic_DNA"/>
</dbReference>
<sequence>MQWRNYLKERRVKYCAFPKDLSIRWNSTYNLIKVLIRFKNHFPVFLKEYANYIINPADIDTCEKIVNVLVFFNNASQTFSHVYKPTANQFYVEAVNLVGAFYEFSDANYVSYFCSCMKEKLLKYYSHIPHIYGIAFIPDPHFRLDYLGKCLYYHYASFFGPLPMYDDKAIDPKQEFQEVSKLLYQLFNEFHAEYGSTPPPS</sequence>
<evidence type="ECO:0000313" key="1">
    <source>
        <dbReference type="EMBL" id="CAH9076509.1"/>
    </source>
</evidence>
<dbReference type="OrthoDB" id="3359487at2759"/>
<protein>
    <submittedName>
        <fullName evidence="1">Uncharacterized protein</fullName>
    </submittedName>
</protein>